<dbReference type="EMBL" id="RAQU01000020">
    <property type="protein sequence ID" value="RKK05247.1"/>
    <property type="molecule type" value="Genomic_DNA"/>
</dbReference>
<dbReference type="InterPro" id="IPR051262">
    <property type="entry name" value="SMP-30/CGR1_Lactonase"/>
</dbReference>
<feature type="binding site" evidence="2">
    <location>
        <position position="177"/>
    </location>
    <ligand>
        <name>a divalent metal cation</name>
        <dbReference type="ChEBI" id="CHEBI:60240"/>
    </ligand>
</feature>
<dbReference type="Pfam" id="PF08450">
    <property type="entry name" value="SGL"/>
    <property type="match status" value="1"/>
</dbReference>
<feature type="active site" description="Proton donor/acceptor" evidence="1">
    <location>
        <position position="233"/>
    </location>
</feature>
<dbReference type="Proteomes" id="UP000274097">
    <property type="component" value="Unassembled WGS sequence"/>
</dbReference>
<feature type="domain" description="SMP-30/Gluconolactonase/LRE-like region" evidence="3">
    <location>
        <begin position="18"/>
        <end position="291"/>
    </location>
</feature>
<sequence>MLDDTPPELRIMAEGLRFPEGPVAMSDGSVALVEIEARTVTRIAKDGARSVIAQVPGGPNGLALGPDGMMVLCNNGGFAWHEEPGMLRAVGQARDYTTGRIERLDPRSGEITRLYDSCDGERLKGPNDLVFDGQEGFWFSDLGKSRPRDRDHGGVYWAAADGSRIVEAAFPIPGGANGIGLSPDGKVLYVAETETGRLWAWDILGSGKLRKAPWPSFNGGSVLCQFPGFRRLDSLAVAASGNIVVATLVSGEITTVSPEGRIVHTIRMPDLMPTNICFGGPDLRTAYITLSTTGRLATIPWHEPGLALPYAA</sequence>
<name>A0A3A9JD43_9PROT</name>
<dbReference type="InterPro" id="IPR013658">
    <property type="entry name" value="SGL"/>
</dbReference>
<evidence type="ECO:0000256" key="2">
    <source>
        <dbReference type="PIRSR" id="PIRSR605511-2"/>
    </source>
</evidence>
<dbReference type="InterPro" id="IPR011042">
    <property type="entry name" value="6-blade_b-propeller_TolB-like"/>
</dbReference>
<dbReference type="PRINTS" id="PR01790">
    <property type="entry name" value="SMP30FAMILY"/>
</dbReference>
<dbReference type="PANTHER" id="PTHR47572">
    <property type="entry name" value="LIPOPROTEIN-RELATED"/>
    <property type="match status" value="1"/>
</dbReference>
<evidence type="ECO:0000256" key="1">
    <source>
        <dbReference type="PIRSR" id="PIRSR605511-1"/>
    </source>
</evidence>
<dbReference type="GO" id="GO:0046872">
    <property type="term" value="F:metal ion binding"/>
    <property type="evidence" value="ECO:0007669"/>
    <property type="project" value="UniProtKB-KW"/>
</dbReference>
<evidence type="ECO:0000313" key="7">
    <source>
        <dbReference type="Proteomes" id="UP000278036"/>
    </source>
</evidence>
<protein>
    <submittedName>
        <fullName evidence="4">SMP-30/gluconolactonase/LRE family protein</fullName>
    </submittedName>
</protein>
<dbReference type="SUPFAM" id="SSF63829">
    <property type="entry name" value="Calcium-dependent phosphotriesterase"/>
    <property type="match status" value="1"/>
</dbReference>
<keyword evidence="2" id="KW-0479">Metal-binding</keyword>
<evidence type="ECO:0000313" key="4">
    <source>
        <dbReference type="EMBL" id="RKK05247.1"/>
    </source>
</evidence>
<dbReference type="InterPro" id="IPR005511">
    <property type="entry name" value="SMP-30"/>
</dbReference>
<gene>
    <name evidence="4" type="ORF">D6Z83_05275</name>
    <name evidence="5" type="ORF">EBE87_18630</name>
</gene>
<evidence type="ECO:0000313" key="6">
    <source>
        <dbReference type="Proteomes" id="UP000274097"/>
    </source>
</evidence>
<dbReference type="Gene3D" id="2.120.10.30">
    <property type="entry name" value="TolB, C-terminal domain"/>
    <property type="match status" value="1"/>
</dbReference>
<keyword evidence="6" id="KW-1185">Reference proteome</keyword>
<organism evidence="4 7">
    <name type="scientific">Teichococcus wenyumeiae</name>
    <dbReference type="NCBI Taxonomy" id="2478470"/>
    <lineage>
        <taxon>Bacteria</taxon>
        <taxon>Pseudomonadati</taxon>
        <taxon>Pseudomonadota</taxon>
        <taxon>Alphaproteobacteria</taxon>
        <taxon>Acetobacterales</taxon>
        <taxon>Roseomonadaceae</taxon>
        <taxon>Roseomonas</taxon>
    </lineage>
</organism>
<dbReference type="OrthoDB" id="2633250at2"/>
<comment type="caution">
    <text evidence="4">The sequence shown here is derived from an EMBL/GenBank/DDBJ whole genome shotgun (WGS) entry which is preliminary data.</text>
</comment>
<reference evidence="4 7" key="1">
    <citation type="submission" date="2018-09" db="EMBL/GenBank/DDBJ databases">
        <title>Roseomonas sp. nov., isolated from feces of Tibetan antelopes in the Qinghai-Tibet plateau, China.</title>
        <authorList>
            <person name="Tian Z."/>
        </authorList>
    </citation>
    <scope>NUCLEOTIDE SEQUENCE [LARGE SCALE GENOMIC DNA]</scope>
    <source>
        <strain evidence="5 6">Z23</strain>
        <strain evidence="4 7">Z24</strain>
    </source>
</reference>
<dbReference type="PANTHER" id="PTHR47572:SF5">
    <property type="entry name" value="BLR2277 PROTEIN"/>
    <property type="match status" value="1"/>
</dbReference>
<feature type="binding site" evidence="2">
    <location>
        <position position="127"/>
    </location>
    <ligand>
        <name>substrate</name>
    </ligand>
</feature>
<dbReference type="EMBL" id="RFLX01000015">
    <property type="protein sequence ID" value="RMI19883.1"/>
    <property type="molecule type" value="Genomic_DNA"/>
</dbReference>
<evidence type="ECO:0000259" key="3">
    <source>
        <dbReference type="Pfam" id="PF08450"/>
    </source>
</evidence>
<dbReference type="Proteomes" id="UP000278036">
    <property type="component" value="Unassembled WGS sequence"/>
</dbReference>
<comment type="cofactor">
    <cofactor evidence="2">
        <name>Zn(2+)</name>
        <dbReference type="ChEBI" id="CHEBI:29105"/>
    </cofactor>
    <text evidence="2">Binds 1 divalent metal cation per subunit.</text>
</comment>
<accession>A0A3A9JD43</accession>
<keyword evidence="2" id="KW-0862">Zinc</keyword>
<dbReference type="AlphaFoldDB" id="A0A3A9JD43"/>
<dbReference type="InParanoid" id="A0A3A9JD43"/>
<proteinExistence type="predicted"/>
<evidence type="ECO:0000313" key="5">
    <source>
        <dbReference type="EMBL" id="RMI19883.1"/>
    </source>
</evidence>
<dbReference type="RefSeq" id="WP_120637288.1">
    <property type="nucleotide sequence ID" value="NZ_RAQU01000020.1"/>
</dbReference>
<feature type="binding site" evidence="2">
    <location>
        <position position="233"/>
    </location>
    <ligand>
        <name>a divalent metal cation</name>
        <dbReference type="ChEBI" id="CHEBI:60240"/>
    </ligand>
</feature>